<dbReference type="InterPro" id="IPR035587">
    <property type="entry name" value="DUS-like_FMN-bd"/>
</dbReference>
<dbReference type="PANTHER" id="PTHR45846">
    <property type="entry name" value="TRNA-DIHYDROURIDINE(47) SYNTHASE [NAD(P)(+)]-LIKE"/>
    <property type="match status" value="1"/>
</dbReference>
<dbReference type="SUPFAM" id="SSF51395">
    <property type="entry name" value="FMN-linked oxidoreductases"/>
    <property type="match status" value="1"/>
</dbReference>
<dbReference type="PIRSF" id="PIRSF006621">
    <property type="entry name" value="Dus"/>
    <property type="match status" value="1"/>
</dbReference>
<evidence type="ECO:0000256" key="1">
    <source>
        <dbReference type="ARBA" id="ARBA00022630"/>
    </source>
</evidence>
<dbReference type="InterPro" id="IPR001269">
    <property type="entry name" value="DUS_fam"/>
</dbReference>
<dbReference type="EMBL" id="JACRSZ010000011">
    <property type="protein sequence ID" value="MBC8573606.1"/>
    <property type="molecule type" value="Genomic_DNA"/>
</dbReference>
<dbReference type="CDD" id="cd02801">
    <property type="entry name" value="DUS_like_FMN"/>
    <property type="match status" value="1"/>
</dbReference>
<keyword evidence="3 5" id="KW-0819">tRNA processing</keyword>
<comment type="caution">
    <text evidence="7">The sequence shown here is derived from an EMBL/GenBank/DDBJ whole genome shotgun (WGS) entry which is preliminary data.</text>
</comment>
<comment type="function">
    <text evidence="5">Catalyzes the synthesis of 5,6-dihydrouridine (D), a modified base found in the D-loop of most tRNAs, via the reduction of the C5-C6 double bond in target uridines.</text>
</comment>
<dbReference type="RefSeq" id="WP_249308896.1">
    <property type="nucleotide sequence ID" value="NZ_JACRSZ010000011.1"/>
</dbReference>
<evidence type="ECO:0000313" key="8">
    <source>
        <dbReference type="Proteomes" id="UP000657421"/>
    </source>
</evidence>
<proteinExistence type="inferred from homology"/>
<dbReference type="Gene3D" id="3.20.20.70">
    <property type="entry name" value="Aldolase class I"/>
    <property type="match status" value="1"/>
</dbReference>
<evidence type="ECO:0000256" key="4">
    <source>
        <dbReference type="ARBA" id="ARBA00023002"/>
    </source>
</evidence>
<keyword evidence="2 5" id="KW-0288">FMN</keyword>
<sequence>MNQYDVAPLEGITGYVFRGVHHRHFPGVRKYYIPFIEPKPNAKKIFTGRELGDILPEHNEGIPVVPQILTNKWEDFLWTAGHLQEYGYTEINWNVGCPAKTVVSKNRGSGFLAFPEEIDEFLYRVFEKTDLKISVKTRIGRDAAEEFDQLLEIYEKYPLEELVVHPRTQKDFYGNTPDLDAFEKAAKCRKFPIIYNGDIQTAEDLKRIQTRFPDITRYMMGRGVLRNPQLIENLQQSTLPDKQRIWNFLDDLEEVYSRELSGETVVLFKLKEIWCYMIKLFDNPGKQAGKLKKAKHLSDYKQAARLIFEECEIKENDIYSNC</sequence>
<keyword evidence="8" id="KW-1185">Reference proteome</keyword>
<dbReference type="Proteomes" id="UP000657421">
    <property type="component" value="Unassembled WGS sequence"/>
</dbReference>
<comment type="similarity">
    <text evidence="5">Belongs to the dus family.</text>
</comment>
<dbReference type="PANTHER" id="PTHR45846:SF1">
    <property type="entry name" value="TRNA-DIHYDROURIDINE(47) SYNTHASE [NAD(P)(+)]-LIKE"/>
    <property type="match status" value="1"/>
</dbReference>
<dbReference type="EC" id="1.3.1.-" evidence="5"/>
<protein>
    <recommendedName>
        <fullName evidence="5">tRNA-dihydrouridine synthase</fullName>
        <ecNumber evidence="5">1.3.1.-</ecNumber>
    </recommendedName>
</protein>
<dbReference type="Pfam" id="PF01207">
    <property type="entry name" value="Dus"/>
    <property type="match status" value="1"/>
</dbReference>
<comment type="cofactor">
    <cofactor evidence="5">
        <name>FMN</name>
        <dbReference type="ChEBI" id="CHEBI:58210"/>
    </cofactor>
</comment>
<reference evidence="7 8" key="1">
    <citation type="submission" date="2020-08" db="EMBL/GenBank/DDBJ databases">
        <title>Genome public.</title>
        <authorList>
            <person name="Liu C."/>
            <person name="Sun Q."/>
        </authorList>
    </citation>
    <scope>NUCLEOTIDE SEQUENCE [LARGE SCALE GENOMIC DNA]</scope>
    <source>
        <strain evidence="7 8">NSJ-46</strain>
    </source>
</reference>
<keyword evidence="4 5" id="KW-0560">Oxidoreductase</keyword>
<accession>A0ABR7NB23</accession>
<dbReference type="InterPro" id="IPR013785">
    <property type="entry name" value="Aldolase_TIM"/>
</dbReference>
<evidence type="ECO:0000256" key="2">
    <source>
        <dbReference type="ARBA" id="ARBA00022643"/>
    </source>
</evidence>
<name>A0ABR7NB23_9FIRM</name>
<evidence type="ECO:0000256" key="3">
    <source>
        <dbReference type="ARBA" id="ARBA00022694"/>
    </source>
</evidence>
<feature type="domain" description="DUS-like FMN-binding" evidence="6">
    <location>
        <begin position="6"/>
        <end position="253"/>
    </location>
</feature>
<organism evidence="7 8">
    <name type="scientific">Jingyaoa shaoxingensis</name>
    <dbReference type="NCBI Taxonomy" id="2763671"/>
    <lineage>
        <taxon>Bacteria</taxon>
        <taxon>Bacillati</taxon>
        <taxon>Bacillota</taxon>
        <taxon>Clostridia</taxon>
        <taxon>Lachnospirales</taxon>
        <taxon>Lachnospiraceae</taxon>
        <taxon>Jingyaoa</taxon>
    </lineage>
</organism>
<evidence type="ECO:0000259" key="6">
    <source>
        <dbReference type="Pfam" id="PF01207"/>
    </source>
</evidence>
<evidence type="ECO:0000256" key="5">
    <source>
        <dbReference type="PIRNR" id="PIRNR006621"/>
    </source>
</evidence>
<evidence type="ECO:0000313" key="7">
    <source>
        <dbReference type="EMBL" id="MBC8573606.1"/>
    </source>
</evidence>
<gene>
    <name evidence="7" type="ORF">H8716_11020</name>
</gene>
<keyword evidence="1 5" id="KW-0285">Flavoprotein</keyword>